<evidence type="ECO:0000256" key="1">
    <source>
        <dbReference type="SAM" id="SignalP"/>
    </source>
</evidence>
<gene>
    <name evidence="2" type="ORF">HRJ53_07010</name>
</gene>
<keyword evidence="1" id="KW-0732">Signal</keyword>
<accession>A0A7V8NNZ4</accession>
<keyword evidence="3" id="KW-1185">Reference proteome</keyword>
<dbReference type="AlphaFoldDB" id="A0A7V8NNZ4"/>
<protein>
    <submittedName>
        <fullName evidence="2">Uncharacterized protein</fullName>
    </submittedName>
</protein>
<name>A0A7V8NNZ4_9BACT</name>
<sequence>MRDTKMKKVISNTHLLLALMLAATLFLAPATFAATPGISGPIFNLTAQDAYLNQPDGEAVYSWGYGCATAPPASAFLPQINGAPMPGAACPTMQVPGPTLIVTEGTQVTI</sequence>
<feature type="signal peptide" evidence="1">
    <location>
        <begin position="1"/>
        <end position="33"/>
    </location>
</feature>
<dbReference type="Proteomes" id="UP000567293">
    <property type="component" value="Unassembled WGS sequence"/>
</dbReference>
<proteinExistence type="predicted"/>
<dbReference type="EMBL" id="JACDQQ010000682">
    <property type="protein sequence ID" value="MBA0084726.1"/>
    <property type="molecule type" value="Genomic_DNA"/>
</dbReference>
<feature type="chain" id="PRO_5031514734" evidence="1">
    <location>
        <begin position="34"/>
        <end position="110"/>
    </location>
</feature>
<evidence type="ECO:0000313" key="3">
    <source>
        <dbReference type="Proteomes" id="UP000567293"/>
    </source>
</evidence>
<evidence type="ECO:0000313" key="2">
    <source>
        <dbReference type="EMBL" id="MBA0084726.1"/>
    </source>
</evidence>
<organism evidence="2 3">
    <name type="scientific">Candidatus Acidiferrum panamense</name>
    <dbReference type="NCBI Taxonomy" id="2741543"/>
    <lineage>
        <taxon>Bacteria</taxon>
        <taxon>Pseudomonadati</taxon>
        <taxon>Acidobacteriota</taxon>
        <taxon>Terriglobia</taxon>
        <taxon>Candidatus Acidiferrales</taxon>
        <taxon>Candidatus Acidiferrum</taxon>
    </lineage>
</organism>
<comment type="caution">
    <text evidence="2">The sequence shown here is derived from an EMBL/GenBank/DDBJ whole genome shotgun (WGS) entry which is preliminary data.</text>
</comment>
<reference evidence="2" key="1">
    <citation type="submission" date="2020-06" db="EMBL/GenBank/DDBJ databases">
        <title>Legume-microbial interactions unlock mineral nutrients during tropical forest succession.</title>
        <authorList>
            <person name="Epihov D.Z."/>
        </authorList>
    </citation>
    <scope>NUCLEOTIDE SEQUENCE [LARGE SCALE GENOMIC DNA]</scope>
    <source>
        <strain evidence="2">Pan2503</strain>
    </source>
</reference>
<feature type="non-terminal residue" evidence="2">
    <location>
        <position position="110"/>
    </location>
</feature>